<reference evidence="1" key="1">
    <citation type="submission" date="2017-03" db="EMBL/GenBank/DDBJ databases">
        <title>The mitochondrial genome of the carnivorous plant Utricularia reniformis (Lentibulariaceae): structure, comparative analysis and evolutionary landmarks.</title>
        <authorList>
            <person name="Silva S.R."/>
            <person name="Alvarenga D.O."/>
            <person name="Michael T.P."/>
            <person name="Miranda V.F.O."/>
            <person name="Varani A.M."/>
        </authorList>
    </citation>
    <scope>NUCLEOTIDE SEQUENCE</scope>
</reference>
<evidence type="ECO:0000313" key="1">
    <source>
        <dbReference type="EMBL" id="ART31850.1"/>
    </source>
</evidence>
<keyword evidence="1" id="KW-0496">Mitochondrion</keyword>
<sequence>MTPPNTLHHCSEYPALTISPKILGSSQTWLAELFADSLSFHLLARINRSMRQTLLR</sequence>
<dbReference type="AlphaFoldDB" id="A0A1Y0B360"/>
<protein>
    <submittedName>
        <fullName evidence="1">Uncharacterized protein</fullName>
    </submittedName>
</protein>
<gene>
    <name evidence="1" type="ORF">AEK19_MT1668</name>
</gene>
<geneLocation type="mitochondrion" evidence="1"/>
<dbReference type="EMBL" id="KY774314">
    <property type="protein sequence ID" value="ART31850.1"/>
    <property type="molecule type" value="Genomic_DNA"/>
</dbReference>
<accession>A0A1Y0B360</accession>
<organism evidence="1">
    <name type="scientific">Utricularia reniformis</name>
    <dbReference type="NCBI Taxonomy" id="192314"/>
    <lineage>
        <taxon>Eukaryota</taxon>
        <taxon>Viridiplantae</taxon>
        <taxon>Streptophyta</taxon>
        <taxon>Embryophyta</taxon>
        <taxon>Tracheophyta</taxon>
        <taxon>Spermatophyta</taxon>
        <taxon>Magnoliopsida</taxon>
        <taxon>eudicotyledons</taxon>
        <taxon>Gunneridae</taxon>
        <taxon>Pentapetalae</taxon>
        <taxon>asterids</taxon>
        <taxon>lamiids</taxon>
        <taxon>Lamiales</taxon>
        <taxon>Lentibulariaceae</taxon>
        <taxon>Utricularia</taxon>
    </lineage>
</organism>
<proteinExistence type="predicted"/>
<name>A0A1Y0B360_9LAMI</name>